<gene>
    <name evidence="1" type="ORF">G3M70_16620</name>
</gene>
<reference evidence="1 2" key="1">
    <citation type="submission" date="2020-02" db="EMBL/GenBank/DDBJ databases">
        <title>Genomic and physiological characterization of two novel Nitrospinaceae genera.</title>
        <authorList>
            <person name="Mueller A.J."/>
            <person name="Jung M.-Y."/>
            <person name="Strachan C.R."/>
            <person name="Herbold C.W."/>
            <person name="Kirkegaard R.H."/>
            <person name="Daims H."/>
        </authorList>
    </citation>
    <scope>NUCLEOTIDE SEQUENCE [LARGE SCALE GENOMIC DNA]</scope>
    <source>
        <strain evidence="1">EB</strain>
    </source>
</reference>
<name>A0A7T0G1B5_9BACT</name>
<dbReference type="KEGG" id="nli:G3M70_16620"/>
<dbReference type="AlphaFoldDB" id="A0A7T0G1B5"/>
<evidence type="ECO:0000313" key="1">
    <source>
        <dbReference type="EMBL" id="QPJ63410.1"/>
    </source>
</evidence>
<proteinExistence type="predicted"/>
<dbReference type="EMBL" id="CP048685">
    <property type="protein sequence ID" value="QPJ63410.1"/>
    <property type="molecule type" value="Genomic_DNA"/>
</dbReference>
<accession>A0A7T0G1B5</accession>
<dbReference type="Proteomes" id="UP000594688">
    <property type="component" value="Chromosome"/>
</dbReference>
<evidence type="ECO:0000313" key="2">
    <source>
        <dbReference type="Proteomes" id="UP000594688"/>
    </source>
</evidence>
<sequence length="179" mass="20025">MDSTTARFEEGQPCPIKVEGSGGGLSFSPAGDMLLLGAVPSPSQAQIDAWAGKWRAKLYEESEFPSIPIFAVGSEDWILEAPCNPSALEREAPGFCEALFSKDEAVMVAILVDSDSNIIKKITYVPLEELFIERMVMSWNPFRFEANDYNKSFSPEEFAGRIQEIFKMKHSKELWSTSW</sequence>
<organism evidence="1 2">
    <name type="scientific">Candidatus Nitronauta litoralis</name>
    <dbReference type="NCBI Taxonomy" id="2705533"/>
    <lineage>
        <taxon>Bacteria</taxon>
        <taxon>Pseudomonadati</taxon>
        <taxon>Nitrospinota/Tectimicrobiota group</taxon>
        <taxon>Nitrospinota</taxon>
        <taxon>Nitrospinia</taxon>
        <taxon>Nitrospinales</taxon>
        <taxon>Nitrospinaceae</taxon>
        <taxon>Candidatus Nitronauta</taxon>
    </lineage>
</organism>
<protein>
    <submittedName>
        <fullName evidence="1">Uncharacterized protein</fullName>
    </submittedName>
</protein>